<evidence type="ECO:0000313" key="1">
    <source>
        <dbReference type="EMBL" id="TYG82937.1"/>
    </source>
</evidence>
<protein>
    <submittedName>
        <fullName evidence="1">Uncharacterized protein</fullName>
    </submittedName>
</protein>
<proteinExistence type="predicted"/>
<dbReference type="Proteomes" id="UP000323506">
    <property type="component" value="Chromosome D01"/>
</dbReference>
<gene>
    <name evidence="1" type="ORF">ES288_D01G128900v1</name>
</gene>
<keyword evidence="2" id="KW-1185">Reference proteome</keyword>
<evidence type="ECO:0000313" key="2">
    <source>
        <dbReference type="Proteomes" id="UP000323506"/>
    </source>
</evidence>
<reference evidence="1 2" key="1">
    <citation type="submission" date="2019-06" db="EMBL/GenBank/DDBJ databases">
        <title>WGS assembly of Gossypium darwinii.</title>
        <authorList>
            <person name="Chen Z.J."/>
            <person name="Sreedasyam A."/>
            <person name="Ando A."/>
            <person name="Song Q."/>
            <person name="De L."/>
            <person name="Hulse-Kemp A."/>
            <person name="Ding M."/>
            <person name="Ye W."/>
            <person name="Kirkbride R."/>
            <person name="Jenkins J."/>
            <person name="Plott C."/>
            <person name="Lovell J."/>
            <person name="Lin Y.-M."/>
            <person name="Vaughn R."/>
            <person name="Liu B."/>
            <person name="Li W."/>
            <person name="Simpson S."/>
            <person name="Scheffler B."/>
            <person name="Saski C."/>
            <person name="Grover C."/>
            <person name="Hu G."/>
            <person name="Conover J."/>
            <person name="Carlson J."/>
            <person name="Shu S."/>
            <person name="Boston L."/>
            <person name="Williams M."/>
            <person name="Peterson D."/>
            <person name="Mcgee K."/>
            <person name="Jones D."/>
            <person name="Wendel J."/>
            <person name="Stelly D."/>
            <person name="Grimwood J."/>
            <person name="Schmutz J."/>
        </authorList>
    </citation>
    <scope>NUCLEOTIDE SEQUENCE [LARGE SCALE GENOMIC DNA]</scope>
    <source>
        <strain evidence="1">1808015.09</strain>
    </source>
</reference>
<name>A0A5D2DPC9_GOSDA</name>
<organism evidence="1 2">
    <name type="scientific">Gossypium darwinii</name>
    <name type="common">Darwin's cotton</name>
    <name type="synonym">Gossypium barbadense var. darwinii</name>
    <dbReference type="NCBI Taxonomy" id="34276"/>
    <lineage>
        <taxon>Eukaryota</taxon>
        <taxon>Viridiplantae</taxon>
        <taxon>Streptophyta</taxon>
        <taxon>Embryophyta</taxon>
        <taxon>Tracheophyta</taxon>
        <taxon>Spermatophyta</taxon>
        <taxon>Magnoliopsida</taxon>
        <taxon>eudicotyledons</taxon>
        <taxon>Gunneridae</taxon>
        <taxon>Pentapetalae</taxon>
        <taxon>rosids</taxon>
        <taxon>malvids</taxon>
        <taxon>Malvales</taxon>
        <taxon>Malvaceae</taxon>
        <taxon>Malvoideae</taxon>
        <taxon>Gossypium</taxon>
    </lineage>
</organism>
<dbReference type="AlphaFoldDB" id="A0A5D2DPC9"/>
<sequence>MNCLLPLRKPHGFMNVCKGKRCRIWRILKLMLIVWGSS</sequence>
<accession>A0A5D2DPC9</accession>
<dbReference type="EMBL" id="CM017701">
    <property type="protein sequence ID" value="TYG82937.1"/>
    <property type="molecule type" value="Genomic_DNA"/>
</dbReference>